<accession>A0A835YNG4</accession>
<dbReference type="InterPro" id="IPR028978">
    <property type="entry name" value="Chorismate_lyase_/UTRA_dom_sf"/>
</dbReference>
<dbReference type="AlphaFoldDB" id="A0A835YNG4"/>
<dbReference type="Gene3D" id="3.40.1410.10">
    <property type="entry name" value="Chorismate lyase-like"/>
    <property type="match status" value="1"/>
</dbReference>
<sequence length="275" mass="30022">CSSTSWVALRRAQWRGSVGGVVSPRSIADGEYMDLSEVTRNNCNGVAPLRRTTSPEELFLGNSRTSELKTSEHHGSQTFLQEPATQQDSKLLSSLSNILIDAPGHFGDIMGGEPASPAILARFTPMERVVLTANGNLQRIISSYYNAPVDVHIHQCDRQGEHVYERLVTLSVGGVQFCEAKSIVVLHSDACIEAVETKSVGIGQLFRHLDTLPAFTLLSVGQHQPSPSSQTDTGASPTSSISGIWRIYDLESKHLSCRIQEKFADNLFDMPLVSQ</sequence>
<comment type="caution">
    <text evidence="1">The sequence shown here is derived from an EMBL/GenBank/DDBJ whole genome shotgun (WGS) entry which is preliminary data.</text>
</comment>
<protein>
    <submittedName>
        <fullName evidence="1">Uncharacterized protein</fullName>
    </submittedName>
</protein>
<dbReference type="Proteomes" id="UP000664859">
    <property type="component" value="Unassembled WGS sequence"/>
</dbReference>
<dbReference type="SUPFAM" id="SSF64288">
    <property type="entry name" value="Chorismate lyase-like"/>
    <property type="match status" value="1"/>
</dbReference>
<proteinExistence type="predicted"/>
<name>A0A835YNG4_9STRA</name>
<gene>
    <name evidence="1" type="ORF">JKP88DRAFT_80238</name>
</gene>
<evidence type="ECO:0000313" key="1">
    <source>
        <dbReference type="EMBL" id="KAG5178349.1"/>
    </source>
</evidence>
<organism evidence="1 2">
    <name type="scientific">Tribonema minus</name>
    <dbReference type="NCBI Taxonomy" id="303371"/>
    <lineage>
        <taxon>Eukaryota</taxon>
        <taxon>Sar</taxon>
        <taxon>Stramenopiles</taxon>
        <taxon>Ochrophyta</taxon>
        <taxon>PX clade</taxon>
        <taxon>Xanthophyceae</taxon>
        <taxon>Tribonematales</taxon>
        <taxon>Tribonemataceae</taxon>
        <taxon>Tribonema</taxon>
    </lineage>
</organism>
<feature type="non-terminal residue" evidence="1">
    <location>
        <position position="275"/>
    </location>
</feature>
<evidence type="ECO:0000313" key="2">
    <source>
        <dbReference type="Proteomes" id="UP000664859"/>
    </source>
</evidence>
<keyword evidence="2" id="KW-1185">Reference proteome</keyword>
<dbReference type="EMBL" id="JAFCMP010000515">
    <property type="protein sequence ID" value="KAG5178349.1"/>
    <property type="molecule type" value="Genomic_DNA"/>
</dbReference>
<reference evidence="1" key="1">
    <citation type="submission" date="2021-02" db="EMBL/GenBank/DDBJ databases">
        <title>First Annotated Genome of the Yellow-green Alga Tribonema minus.</title>
        <authorList>
            <person name="Mahan K.M."/>
        </authorList>
    </citation>
    <scope>NUCLEOTIDE SEQUENCE</scope>
    <source>
        <strain evidence="1">UTEX B ZZ1240</strain>
    </source>
</reference>
<dbReference type="OrthoDB" id="5673at2759"/>